<feature type="compositionally biased region" description="Pro residues" evidence="15">
    <location>
        <begin position="10"/>
        <end position="23"/>
    </location>
</feature>
<feature type="region of interest" description="Disordered" evidence="15">
    <location>
        <begin position="604"/>
        <end position="638"/>
    </location>
</feature>
<dbReference type="GO" id="GO:0030288">
    <property type="term" value="C:outer membrane-bounded periplasmic space"/>
    <property type="evidence" value="ECO:0007669"/>
    <property type="project" value="TreeGrafter"/>
</dbReference>
<feature type="domain" description="Glycosyl transferase family 51" evidence="18">
    <location>
        <begin position="87"/>
        <end position="259"/>
    </location>
</feature>
<keyword evidence="20" id="KW-1185">Reference proteome</keyword>
<evidence type="ECO:0000256" key="14">
    <source>
        <dbReference type="ARBA" id="ARBA00049902"/>
    </source>
</evidence>
<evidence type="ECO:0000313" key="20">
    <source>
        <dbReference type="Proteomes" id="UP000537161"/>
    </source>
</evidence>
<keyword evidence="5" id="KW-0645">Protease</keyword>
<dbReference type="GO" id="GO:0009252">
    <property type="term" value="P:peptidoglycan biosynthetic process"/>
    <property type="evidence" value="ECO:0007669"/>
    <property type="project" value="UniProtKB-UniPathway"/>
</dbReference>
<evidence type="ECO:0000256" key="15">
    <source>
        <dbReference type="SAM" id="MobiDB-lite"/>
    </source>
</evidence>
<keyword evidence="4" id="KW-0121">Carboxypeptidase</keyword>
<gene>
    <name evidence="19" type="ORF">FHR21_001732</name>
</gene>
<protein>
    <submittedName>
        <fullName evidence="19">Penicillin-binding protein 1A</fullName>
        <ecNumber evidence="19">2.4.1.-</ecNumber>
        <ecNumber evidence="19">3.4.-.-</ecNumber>
    </submittedName>
</protein>
<dbReference type="EC" id="3.4.-.-" evidence="19"/>
<dbReference type="InterPro" id="IPR036950">
    <property type="entry name" value="PBP_transglycosylase"/>
</dbReference>
<keyword evidence="16" id="KW-0812">Transmembrane</keyword>
<evidence type="ECO:0000256" key="4">
    <source>
        <dbReference type="ARBA" id="ARBA00022645"/>
    </source>
</evidence>
<dbReference type="InterPro" id="IPR023346">
    <property type="entry name" value="Lysozyme-like_dom_sf"/>
</dbReference>
<feature type="domain" description="Penicillin-binding protein transpeptidase" evidence="17">
    <location>
        <begin position="341"/>
        <end position="565"/>
    </location>
</feature>
<evidence type="ECO:0000256" key="10">
    <source>
        <dbReference type="ARBA" id="ARBA00022984"/>
    </source>
</evidence>
<evidence type="ECO:0000256" key="8">
    <source>
        <dbReference type="ARBA" id="ARBA00022801"/>
    </source>
</evidence>
<name>A0A7W9ERN8_9SPHN</name>
<evidence type="ECO:0000256" key="2">
    <source>
        <dbReference type="ARBA" id="ARBA00007090"/>
    </source>
</evidence>
<dbReference type="PANTHER" id="PTHR32282:SF33">
    <property type="entry name" value="PEPTIDOGLYCAN GLYCOSYLTRANSFERASE"/>
    <property type="match status" value="1"/>
</dbReference>
<keyword evidence="10" id="KW-0573">Peptidoglycan synthesis</keyword>
<feature type="compositionally biased region" description="Pro residues" evidence="15">
    <location>
        <begin position="666"/>
        <end position="687"/>
    </location>
</feature>
<comment type="catalytic activity">
    <reaction evidence="13">
        <text>Preferential cleavage: (Ac)2-L-Lys-D-Ala-|-D-Ala. Also transpeptidation of peptidyl-alanyl moieties that are N-acyl substituents of D-alanine.</text>
        <dbReference type="EC" id="3.4.16.4"/>
    </reaction>
</comment>
<feature type="region of interest" description="Disordered" evidence="15">
    <location>
        <begin position="657"/>
        <end position="687"/>
    </location>
</feature>
<dbReference type="Pfam" id="PF00912">
    <property type="entry name" value="Transgly"/>
    <property type="match status" value="1"/>
</dbReference>
<keyword evidence="6 19" id="KW-0328">Glycosyltransferase</keyword>
<evidence type="ECO:0000256" key="13">
    <source>
        <dbReference type="ARBA" id="ARBA00034000"/>
    </source>
</evidence>
<comment type="similarity">
    <text evidence="3">In the N-terminal section; belongs to the glycosyltransferase 51 family.</text>
</comment>
<accession>A0A7W9ERN8</accession>
<dbReference type="InterPro" id="IPR012338">
    <property type="entry name" value="Beta-lactam/transpept-like"/>
</dbReference>
<evidence type="ECO:0000256" key="12">
    <source>
        <dbReference type="ARBA" id="ARBA00023316"/>
    </source>
</evidence>
<keyword evidence="7 19" id="KW-0808">Transferase</keyword>
<dbReference type="EMBL" id="JACIJH010000004">
    <property type="protein sequence ID" value="MBB5706380.1"/>
    <property type="molecule type" value="Genomic_DNA"/>
</dbReference>
<proteinExistence type="inferred from homology"/>
<dbReference type="Gene3D" id="1.10.3810.10">
    <property type="entry name" value="Biosynthetic peptidoglycan transglycosylase-like"/>
    <property type="match status" value="1"/>
</dbReference>
<evidence type="ECO:0000256" key="3">
    <source>
        <dbReference type="ARBA" id="ARBA00007739"/>
    </source>
</evidence>
<keyword evidence="16" id="KW-0472">Membrane</keyword>
<keyword evidence="12" id="KW-0961">Cell wall biogenesis/degradation</keyword>
<dbReference type="AlphaFoldDB" id="A0A7W9ERN8"/>
<evidence type="ECO:0000256" key="7">
    <source>
        <dbReference type="ARBA" id="ARBA00022679"/>
    </source>
</evidence>
<evidence type="ECO:0000313" key="19">
    <source>
        <dbReference type="EMBL" id="MBB5706380.1"/>
    </source>
</evidence>
<comment type="catalytic activity">
    <reaction evidence="14">
        <text>[GlcNAc-(1-&gt;4)-Mur2Ac(oyl-L-Ala-gamma-D-Glu-L-Lys-D-Ala-D-Ala)](n)-di-trans,octa-cis-undecaprenyl diphosphate + beta-D-GlcNAc-(1-&gt;4)-Mur2Ac(oyl-L-Ala-gamma-D-Glu-L-Lys-D-Ala-D-Ala)-di-trans,octa-cis-undecaprenyl diphosphate = [GlcNAc-(1-&gt;4)-Mur2Ac(oyl-L-Ala-gamma-D-Glu-L-Lys-D-Ala-D-Ala)](n+1)-di-trans,octa-cis-undecaprenyl diphosphate + di-trans,octa-cis-undecaprenyl diphosphate + H(+)</text>
        <dbReference type="Rhea" id="RHEA:23708"/>
        <dbReference type="Rhea" id="RHEA-COMP:9602"/>
        <dbReference type="Rhea" id="RHEA-COMP:9603"/>
        <dbReference type="ChEBI" id="CHEBI:15378"/>
        <dbReference type="ChEBI" id="CHEBI:58405"/>
        <dbReference type="ChEBI" id="CHEBI:60033"/>
        <dbReference type="ChEBI" id="CHEBI:78435"/>
        <dbReference type="EC" id="2.4.99.28"/>
    </reaction>
</comment>
<dbReference type="Proteomes" id="UP000537161">
    <property type="component" value="Unassembled WGS sequence"/>
</dbReference>
<dbReference type="GO" id="GO:0009002">
    <property type="term" value="F:serine-type D-Ala-D-Ala carboxypeptidase activity"/>
    <property type="evidence" value="ECO:0007669"/>
    <property type="project" value="UniProtKB-EC"/>
</dbReference>
<sequence length="687" mass="74160">MTAFNHPLFSSPPPPAEEVPLVPPTDAAARRSESRWRRRLRWVGRGFAAFALLFILLVGWLAITAPLSKSLEPIAPPELTLLASDGTPIARTGAIVETPVEVAKLPKHVTGAFVAIEDRRFYSHWGIDPRSIARALWTNMTSGRTQGGSTITQQLAKFTFLSPKQTLGRKAREALIAFWLEAWLTKDEILERYLSNAYFGDNCYGLRAASLHYFNRQPEKLDPAQAALLAGLVKAPSRLAPTRNPDLAMDRMRLVLGAMAEEGYITPQQARAARAPRIDGRDRRELPTGTYFADWALPEARKLSDVGYARQTIRTTLDSRLQAAARRAVARAPLGKAQIALVAMRPNGEVVAMIGGKDYADSPFNRATQARRQPGSTFKLFVYLAALRNGWEPEDEIDNRPIETGSYRPKNAGGAYSPTISLERAFATSSNVAAVRLFQEVGADKVIAMARALGVTAPLPKGDSSLALGTSSMTLLELTSAYAAVAADSYPVEPHAFEAAEKGWFTRFISGPDSFGSREHDDMEQMLRATVNRGTGRAAMLSVPNFGKTGTSQDNRDALFVGYAGDLVVGVWVGNDDNSPLRGVSGGGLPARVWRDFMTQALGQKSAPKRTTPPANPEGPVQPLDVPDIGAIPVGDRTSVGVQDGQAVIRTEINGTAIDLKLPLGDRPPTPPAGAPAPEPAPQPTPP</sequence>
<evidence type="ECO:0000256" key="1">
    <source>
        <dbReference type="ARBA" id="ARBA00004752"/>
    </source>
</evidence>
<dbReference type="GO" id="GO:0006508">
    <property type="term" value="P:proteolysis"/>
    <property type="evidence" value="ECO:0007669"/>
    <property type="project" value="UniProtKB-KW"/>
</dbReference>
<dbReference type="SUPFAM" id="SSF56601">
    <property type="entry name" value="beta-lactamase/transpeptidase-like"/>
    <property type="match status" value="1"/>
</dbReference>
<dbReference type="GO" id="GO:0008658">
    <property type="term" value="F:penicillin binding"/>
    <property type="evidence" value="ECO:0007669"/>
    <property type="project" value="InterPro"/>
</dbReference>
<dbReference type="PANTHER" id="PTHR32282">
    <property type="entry name" value="BINDING PROTEIN TRANSPEPTIDASE, PUTATIVE-RELATED"/>
    <property type="match status" value="1"/>
</dbReference>
<keyword evidence="8 19" id="KW-0378">Hydrolase</keyword>
<dbReference type="InterPro" id="IPR050396">
    <property type="entry name" value="Glycosyltr_51/Transpeptidase"/>
</dbReference>
<feature type="region of interest" description="Disordered" evidence="15">
    <location>
        <begin position="1"/>
        <end position="27"/>
    </location>
</feature>
<evidence type="ECO:0000256" key="6">
    <source>
        <dbReference type="ARBA" id="ARBA00022676"/>
    </source>
</evidence>
<feature type="transmembrane region" description="Helical" evidence="16">
    <location>
        <begin position="42"/>
        <end position="63"/>
    </location>
</feature>
<dbReference type="UniPathway" id="UPA00219"/>
<dbReference type="Pfam" id="PF00905">
    <property type="entry name" value="Transpeptidase"/>
    <property type="match status" value="1"/>
</dbReference>
<evidence type="ECO:0000256" key="5">
    <source>
        <dbReference type="ARBA" id="ARBA00022670"/>
    </source>
</evidence>
<dbReference type="GO" id="GO:0008360">
    <property type="term" value="P:regulation of cell shape"/>
    <property type="evidence" value="ECO:0007669"/>
    <property type="project" value="UniProtKB-KW"/>
</dbReference>
<evidence type="ECO:0000256" key="11">
    <source>
        <dbReference type="ARBA" id="ARBA00023268"/>
    </source>
</evidence>
<comment type="caution">
    <text evidence="19">The sequence shown here is derived from an EMBL/GenBank/DDBJ whole genome shotgun (WGS) entry which is preliminary data.</text>
</comment>
<keyword evidence="16" id="KW-1133">Transmembrane helix</keyword>
<reference evidence="19 20" key="1">
    <citation type="submission" date="2020-08" db="EMBL/GenBank/DDBJ databases">
        <title>Genomic Encyclopedia of Type Strains, Phase IV (KMG-IV): sequencing the most valuable type-strain genomes for metagenomic binning, comparative biology and taxonomic classification.</title>
        <authorList>
            <person name="Goeker M."/>
        </authorList>
    </citation>
    <scope>NUCLEOTIDE SEQUENCE [LARGE SCALE GENOMIC DNA]</scope>
    <source>
        <strain evidence="19 20">DSM 27163</strain>
    </source>
</reference>
<evidence type="ECO:0000256" key="9">
    <source>
        <dbReference type="ARBA" id="ARBA00022960"/>
    </source>
</evidence>
<keyword evidence="9" id="KW-0133">Cell shape</keyword>
<comment type="pathway">
    <text evidence="1">Cell wall biogenesis; peptidoglycan biosynthesis.</text>
</comment>
<dbReference type="SUPFAM" id="SSF53955">
    <property type="entry name" value="Lysozyme-like"/>
    <property type="match status" value="1"/>
</dbReference>
<organism evidence="19 20">
    <name type="scientific">Sphingopyxis panaciterrulae</name>
    <dbReference type="NCBI Taxonomy" id="462372"/>
    <lineage>
        <taxon>Bacteria</taxon>
        <taxon>Pseudomonadati</taxon>
        <taxon>Pseudomonadota</taxon>
        <taxon>Alphaproteobacteria</taxon>
        <taxon>Sphingomonadales</taxon>
        <taxon>Sphingomonadaceae</taxon>
        <taxon>Sphingopyxis</taxon>
    </lineage>
</organism>
<dbReference type="EC" id="2.4.1.-" evidence="19"/>
<comment type="similarity">
    <text evidence="2">In the C-terminal section; belongs to the transpeptidase family.</text>
</comment>
<dbReference type="FunFam" id="1.10.3810.10:FF:000001">
    <property type="entry name" value="Penicillin-binding protein 1A"/>
    <property type="match status" value="1"/>
</dbReference>
<dbReference type="Gene3D" id="3.40.710.10">
    <property type="entry name" value="DD-peptidase/beta-lactamase superfamily"/>
    <property type="match status" value="1"/>
</dbReference>
<dbReference type="GO" id="GO:0008955">
    <property type="term" value="F:peptidoglycan glycosyltransferase activity"/>
    <property type="evidence" value="ECO:0007669"/>
    <property type="project" value="UniProtKB-EC"/>
</dbReference>
<keyword evidence="11" id="KW-0511">Multifunctional enzyme</keyword>
<dbReference type="GO" id="GO:0071555">
    <property type="term" value="P:cell wall organization"/>
    <property type="evidence" value="ECO:0007669"/>
    <property type="project" value="UniProtKB-KW"/>
</dbReference>
<dbReference type="RefSeq" id="WP_184097238.1">
    <property type="nucleotide sequence ID" value="NZ_JACIJH010000004.1"/>
</dbReference>
<evidence type="ECO:0000259" key="17">
    <source>
        <dbReference type="Pfam" id="PF00905"/>
    </source>
</evidence>
<evidence type="ECO:0000256" key="16">
    <source>
        <dbReference type="SAM" id="Phobius"/>
    </source>
</evidence>
<dbReference type="InterPro" id="IPR001264">
    <property type="entry name" value="Glyco_trans_51"/>
</dbReference>
<evidence type="ECO:0000259" key="18">
    <source>
        <dbReference type="Pfam" id="PF00912"/>
    </source>
</evidence>
<dbReference type="InterPro" id="IPR001460">
    <property type="entry name" value="PCN-bd_Tpept"/>
</dbReference>